<protein>
    <recommendedName>
        <fullName evidence="4">Rrn9 domain-containing protein</fullName>
    </recommendedName>
</protein>
<feature type="region of interest" description="Disordered" evidence="1">
    <location>
        <begin position="1"/>
        <end position="29"/>
    </location>
</feature>
<comment type="caution">
    <text evidence="2">The sequence shown here is derived from an EMBL/GenBank/DDBJ whole genome shotgun (WGS) entry which is preliminary data.</text>
</comment>
<evidence type="ECO:0008006" key="4">
    <source>
        <dbReference type="Google" id="ProtNLM"/>
    </source>
</evidence>
<accession>A0AAV5R9N0</accession>
<dbReference type="AlphaFoldDB" id="A0AAV5R9N0"/>
<sequence>MNNYEEPDRNHIEDKPEKHDIARRTSRRRTKPVDYTEYFKYAEHIPDDESDIIEENDVDEMDNSDESESVTGSDSDIEITAVKHTKKVVKRESLKHMRTDVLGWNNNLLENDSLNMEQIYKKYLSNFDQKLLPLQQHQKLTKDFQHYSDLLIDINTEFTKDLPLHLYTAHLLSTKNLHLPPKDFTSWPSLSSKLIPPRSYLSTTDFQSLNILPSRDFEMINNSKYVNIDYRSNYGPKLRVPTHSMLEYWHPQINSGEEIRQCIDSLYEKKINTQIQQYSESKKIRKNGKLSKYTYQRRVPEDLHLDDKLKDKIVERLDEVIDKLISINTEKVEKLENNKKPGVDYTTFNIDWLSVMSSLGTNEYNKKMKTFLLKLFNLKLEKDKFNGPLQNILVRSQQFTESRNLRNKVLKRAITTTQKKNSKSSGFKESLKAFKQSKKQKSNIRNHLDDFMKLSIVPFKYDDYNS</sequence>
<reference evidence="2 3" key="1">
    <citation type="journal article" date="2023" name="Elife">
        <title>Identification of key yeast species and microbe-microbe interactions impacting larval growth of Drosophila in the wild.</title>
        <authorList>
            <person name="Mure A."/>
            <person name="Sugiura Y."/>
            <person name="Maeda R."/>
            <person name="Honda K."/>
            <person name="Sakurai N."/>
            <person name="Takahashi Y."/>
            <person name="Watada M."/>
            <person name="Katoh T."/>
            <person name="Gotoh A."/>
            <person name="Gotoh Y."/>
            <person name="Taniguchi I."/>
            <person name="Nakamura K."/>
            <person name="Hayashi T."/>
            <person name="Katayama T."/>
            <person name="Uemura T."/>
            <person name="Hattori Y."/>
        </authorList>
    </citation>
    <scope>NUCLEOTIDE SEQUENCE [LARGE SCALE GENOMIC DNA]</scope>
    <source>
        <strain evidence="2 3">PK-24</strain>
    </source>
</reference>
<evidence type="ECO:0000313" key="2">
    <source>
        <dbReference type="EMBL" id="GMM48065.1"/>
    </source>
</evidence>
<keyword evidence="3" id="KW-1185">Reference proteome</keyword>
<name>A0AAV5R9N0_PICKL</name>
<organism evidence="2 3">
    <name type="scientific">Pichia kluyveri</name>
    <name type="common">Yeast</name>
    <dbReference type="NCBI Taxonomy" id="36015"/>
    <lineage>
        <taxon>Eukaryota</taxon>
        <taxon>Fungi</taxon>
        <taxon>Dikarya</taxon>
        <taxon>Ascomycota</taxon>
        <taxon>Saccharomycotina</taxon>
        <taxon>Pichiomycetes</taxon>
        <taxon>Pichiales</taxon>
        <taxon>Pichiaceae</taxon>
        <taxon>Pichia</taxon>
    </lineage>
</organism>
<evidence type="ECO:0000313" key="3">
    <source>
        <dbReference type="Proteomes" id="UP001378960"/>
    </source>
</evidence>
<gene>
    <name evidence="2" type="ORF">DAPK24_046630</name>
</gene>
<dbReference type="EMBL" id="BTGB01000009">
    <property type="protein sequence ID" value="GMM48065.1"/>
    <property type="molecule type" value="Genomic_DNA"/>
</dbReference>
<dbReference type="Proteomes" id="UP001378960">
    <property type="component" value="Unassembled WGS sequence"/>
</dbReference>
<evidence type="ECO:0000256" key="1">
    <source>
        <dbReference type="SAM" id="MobiDB-lite"/>
    </source>
</evidence>
<proteinExistence type="predicted"/>
<feature type="compositionally biased region" description="Basic and acidic residues" evidence="1">
    <location>
        <begin position="1"/>
        <end position="23"/>
    </location>
</feature>